<dbReference type="Gene3D" id="1.25.40.10">
    <property type="entry name" value="Tetratricopeptide repeat domain"/>
    <property type="match status" value="8"/>
</dbReference>
<gene>
    <name evidence="2" type="ORF">GAB14E_0917</name>
</gene>
<comment type="caution">
    <text evidence="2">The sequence shown here is derived from an EMBL/GenBank/DDBJ whole genome shotgun (WGS) entry which is preliminary data.</text>
</comment>
<sequence length="933" mass="103189">MNKIILTSAITLALNLTACSEQKTPEQLVASANQYSQQGKLANAIIDYKNAVRLDSKNADARLGLGTAYLKQGNYISAEKELDRAVELGAEHAQTAMLLAQVKSRLNKPKKVEQLVALSGELNDEIYQTLLSYAGISTLANSEISKAQDYFAQAAAINPTLPFSQLSQAYLLYIERNFTQALQVNTRLLTEHSDFSEASLLQGYLHFALSNYEQANTAFTDYLTAYPLDYNIKFFQVNTLIKAGEFEQASKVNDGLLKVFKNSALALQYKAQIEYQHGNYIEARELASQALGLDESYVIAKMIAGISSYKLDEMEQAYDYLIGLESMLPATHPINVILLSIKIKLGHTDDISSSVAKLNAIKNSDSDADLLQITSSELMKAGDFASAQSLLNKATQVSPRNANIQVQRGALLLSQRDLSGVKSLEHALSIDPSLHDTEFALARQYINGSEIVKAQAIANKWLMSESYQVSGNILSGLIAMQLEKVAEAKGYFQQALRLEPDSISALYNLASVAAYNKEMSKAISGFKQVIERNPNHHNAIRRYSVLQAREDKATQAISFLSALNDQSKLNDKVVHKNLVIGLAQNLRISGQIAEAIELLESIKLEKNLPARYWSVLAESYQQGRQFEEALSTYDQAIKVQPRSYIIRVGYISVLDKLKQYPQALTMTRVANIDFPHDSNLMIMLAYLELANNNIQAAKQQLQVLEANGISNYLVMATKAKAAMQEKAYPQAIELYSDIYQQTPRSGNAINLARALQFAKQGSEAETVLEQYLVNESSDNRVRMLLAELYGFNNIDNSNSAKIIKTYEEVVAAQPNNVPALNNLAWQQYQSSDLNNAQLNIEKALTLAPDNNSILESYGVILVANKRYIQGIEVLNKVINKGSKDVSAKVSLAEAYIAVNSPEQAKVILTGLSAHDSKLNVKIAKLRQQVDKSQ</sequence>
<proteinExistence type="predicted"/>
<dbReference type="InterPro" id="IPR019734">
    <property type="entry name" value="TPR_rpt"/>
</dbReference>
<dbReference type="NCBIfam" id="TIGR02917">
    <property type="entry name" value="PEP_TPR_lipo"/>
    <property type="match status" value="1"/>
</dbReference>
<dbReference type="SMART" id="SM00028">
    <property type="entry name" value="TPR"/>
    <property type="match status" value="11"/>
</dbReference>
<dbReference type="PATRIC" id="fig|28229.3.peg.69"/>
<dbReference type="Pfam" id="PF13432">
    <property type="entry name" value="TPR_16"/>
    <property type="match status" value="4"/>
</dbReference>
<dbReference type="Pfam" id="PF14559">
    <property type="entry name" value="TPR_19"/>
    <property type="match status" value="1"/>
</dbReference>
<dbReference type="PANTHER" id="PTHR12558">
    <property type="entry name" value="CELL DIVISION CYCLE 16,23,27"/>
    <property type="match status" value="1"/>
</dbReference>
<protein>
    <submittedName>
        <fullName evidence="2">PEP-CTERM system TPR-repeat lipoprotein</fullName>
    </submittedName>
</protein>
<feature type="repeat" description="TPR" evidence="1">
    <location>
        <begin position="503"/>
        <end position="536"/>
    </location>
</feature>
<dbReference type="RefSeq" id="WP_033080241.1">
    <property type="nucleotide sequence ID" value="NZ_JQEC01000002.1"/>
</dbReference>
<keyword evidence="1" id="KW-0802">TPR repeat</keyword>
<evidence type="ECO:0000313" key="2">
    <source>
        <dbReference type="EMBL" id="KGJ97328.1"/>
    </source>
</evidence>
<dbReference type="AlphaFoldDB" id="A0A099L606"/>
<organism evidence="2 3">
    <name type="scientific">Colwellia psychrerythraea</name>
    <name type="common">Vibrio psychroerythus</name>
    <dbReference type="NCBI Taxonomy" id="28229"/>
    <lineage>
        <taxon>Bacteria</taxon>
        <taxon>Pseudomonadati</taxon>
        <taxon>Pseudomonadota</taxon>
        <taxon>Gammaproteobacteria</taxon>
        <taxon>Alteromonadales</taxon>
        <taxon>Colwelliaceae</taxon>
        <taxon>Colwellia</taxon>
    </lineage>
</organism>
<dbReference type="PROSITE" id="PS50005">
    <property type="entry name" value="TPR"/>
    <property type="match status" value="4"/>
</dbReference>
<dbReference type="InterPro" id="IPR011990">
    <property type="entry name" value="TPR-like_helical_dom_sf"/>
</dbReference>
<dbReference type="Proteomes" id="UP000029868">
    <property type="component" value="Unassembled WGS sequence"/>
</dbReference>
<feature type="repeat" description="TPR" evidence="1">
    <location>
        <begin position="610"/>
        <end position="643"/>
    </location>
</feature>
<evidence type="ECO:0000256" key="1">
    <source>
        <dbReference type="PROSITE-ProRule" id="PRU00339"/>
    </source>
</evidence>
<reference evidence="2 3" key="1">
    <citation type="submission" date="2014-08" db="EMBL/GenBank/DDBJ databases">
        <title>Genomic and Phenotypic Diversity of Colwellia psychrerythraea strains from Disparate Marine Basins.</title>
        <authorList>
            <person name="Techtmann S.M."/>
            <person name="Stelling S.C."/>
            <person name="Utturkar S.M."/>
            <person name="Alshibli N."/>
            <person name="Harris A."/>
            <person name="Brown S.D."/>
            <person name="Hazen T.C."/>
        </authorList>
    </citation>
    <scope>NUCLEOTIDE SEQUENCE [LARGE SCALE GENOMIC DNA]</scope>
    <source>
        <strain evidence="2 3">GAB14E</strain>
    </source>
</reference>
<dbReference type="InterPro" id="IPR014266">
    <property type="entry name" value="PEP-CTERM_TPR_PrsT"/>
</dbReference>
<feature type="repeat" description="TPR" evidence="1">
    <location>
        <begin position="469"/>
        <end position="502"/>
    </location>
</feature>
<dbReference type="EMBL" id="JQEC01000002">
    <property type="protein sequence ID" value="KGJ97328.1"/>
    <property type="molecule type" value="Genomic_DNA"/>
</dbReference>
<dbReference type="Pfam" id="PF13414">
    <property type="entry name" value="TPR_11"/>
    <property type="match status" value="1"/>
</dbReference>
<feature type="repeat" description="TPR" evidence="1">
    <location>
        <begin position="59"/>
        <end position="92"/>
    </location>
</feature>
<dbReference type="PANTHER" id="PTHR12558:SF13">
    <property type="entry name" value="CELL DIVISION CYCLE PROTEIN 27 HOMOLOG"/>
    <property type="match status" value="1"/>
</dbReference>
<name>A0A099L606_COLPS</name>
<dbReference type="SUPFAM" id="SSF48452">
    <property type="entry name" value="TPR-like"/>
    <property type="match status" value="6"/>
</dbReference>
<accession>A0A099L606</accession>
<evidence type="ECO:0000313" key="3">
    <source>
        <dbReference type="Proteomes" id="UP000029868"/>
    </source>
</evidence>
<keyword evidence="2" id="KW-0449">Lipoprotein</keyword>
<dbReference type="OrthoDB" id="7052525at2"/>